<reference evidence="1" key="2">
    <citation type="journal article" date="2015" name="Data Brief">
        <title>Shoot transcriptome of the giant reed, Arundo donax.</title>
        <authorList>
            <person name="Barrero R.A."/>
            <person name="Guerrero F.D."/>
            <person name="Moolhuijzen P."/>
            <person name="Goolsby J.A."/>
            <person name="Tidwell J."/>
            <person name="Bellgard S.E."/>
            <person name="Bellgard M.I."/>
        </authorList>
    </citation>
    <scope>NUCLEOTIDE SEQUENCE</scope>
    <source>
        <tissue evidence="1">Shoot tissue taken approximately 20 cm above the soil surface</tissue>
    </source>
</reference>
<dbReference type="EMBL" id="GBRH01231590">
    <property type="protein sequence ID" value="JAD66305.1"/>
    <property type="molecule type" value="Transcribed_RNA"/>
</dbReference>
<name>A0A0A9BYS0_ARUDO</name>
<reference evidence="1" key="1">
    <citation type="submission" date="2014-09" db="EMBL/GenBank/DDBJ databases">
        <authorList>
            <person name="Magalhaes I.L.F."/>
            <person name="Oliveira U."/>
            <person name="Santos F.R."/>
            <person name="Vidigal T.H.D.A."/>
            <person name="Brescovit A.D."/>
            <person name="Santos A.J."/>
        </authorList>
    </citation>
    <scope>NUCLEOTIDE SEQUENCE</scope>
    <source>
        <tissue evidence="1">Shoot tissue taken approximately 20 cm above the soil surface</tissue>
    </source>
</reference>
<sequence length="32" mass="3627">MHVEHLKQIVCFKGFLVDSFSFASFSVSYVCA</sequence>
<dbReference type="AlphaFoldDB" id="A0A0A9BYS0"/>
<organism evidence="1">
    <name type="scientific">Arundo donax</name>
    <name type="common">Giant reed</name>
    <name type="synonym">Donax arundinaceus</name>
    <dbReference type="NCBI Taxonomy" id="35708"/>
    <lineage>
        <taxon>Eukaryota</taxon>
        <taxon>Viridiplantae</taxon>
        <taxon>Streptophyta</taxon>
        <taxon>Embryophyta</taxon>
        <taxon>Tracheophyta</taxon>
        <taxon>Spermatophyta</taxon>
        <taxon>Magnoliopsida</taxon>
        <taxon>Liliopsida</taxon>
        <taxon>Poales</taxon>
        <taxon>Poaceae</taxon>
        <taxon>PACMAD clade</taxon>
        <taxon>Arundinoideae</taxon>
        <taxon>Arundineae</taxon>
        <taxon>Arundo</taxon>
    </lineage>
</organism>
<protein>
    <submittedName>
        <fullName evidence="1">Uncharacterized protein</fullName>
    </submittedName>
</protein>
<proteinExistence type="predicted"/>
<evidence type="ECO:0000313" key="1">
    <source>
        <dbReference type="EMBL" id="JAD66305.1"/>
    </source>
</evidence>
<accession>A0A0A9BYS0</accession>